<dbReference type="Proteomes" id="UP000317977">
    <property type="component" value="Unassembled WGS sequence"/>
</dbReference>
<feature type="transmembrane region" description="Helical" evidence="1">
    <location>
        <begin position="85"/>
        <end position="102"/>
    </location>
</feature>
<organism evidence="2 3">
    <name type="scientific">Rubripirellula reticaptiva</name>
    <dbReference type="NCBI Taxonomy" id="2528013"/>
    <lineage>
        <taxon>Bacteria</taxon>
        <taxon>Pseudomonadati</taxon>
        <taxon>Planctomycetota</taxon>
        <taxon>Planctomycetia</taxon>
        <taxon>Pirellulales</taxon>
        <taxon>Pirellulaceae</taxon>
        <taxon>Rubripirellula</taxon>
    </lineage>
</organism>
<keyword evidence="1" id="KW-1133">Transmembrane helix</keyword>
<comment type="caution">
    <text evidence="2">The sequence shown here is derived from an EMBL/GenBank/DDBJ whole genome shotgun (WGS) entry which is preliminary data.</text>
</comment>
<accession>A0A5C6EG55</accession>
<sequence length="113" mass="13880">MTDLIDLLVQRTWWRYPPSGNNLFNELYHWFNIAEGTVWFVLSWLVIRRYWMHRNSRLEIAYSILFLAFGVTDFLESYALTSWLIWLKIFNVLQLFVVRRIVIRRYYCGSTLY</sequence>
<dbReference type="AlphaFoldDB" id="A0A5C6EG55"/>
<reference evidence="2 3" key="1">
    <citation type="submission" date="2019-02" db="EMBL/GenBank/DDBJ databases">
        <title>Deep-cultivation of Planctomycetes and their phenomic and genomic characterization uncovers novel biology.</title>
        <authorList>
            <person name="Wiegand S."/>
            <person name="Jogler M."/>
            <person name="Boedeker C."/>
            <person name="Pinto D."/>
            <person name="Vollmers J."/>
            <person name="Rivas-Marin E."/>
            <person name="Kohn T."/>
            <person name="Peeters S.H."/>
            <person name="Heuer A."/>
            <person name="Rast P."/>
            <person name="Oberbeckmann S."/>
            <person name="Bunk B."/>
            <person name="Jeske O."/>
            <person name="Meyerdierks A."/>
            <person name="Storesund J.E."/>
            <person name="Kallscheuer N."/>
            <person name="Luecker S."/>
            <person name="Lage O.M."/>
            <person name="Pohl T."/>
            <person name="Merkel B.J."/>
            <person name="Hornburger P."/>
            <person name="Mueller R.-W."/>
            <person name="Bruemmer F."/>
            <person name="Labrenz M."/>
            <person name="Spormann A.M."/>
            <person name="Op Den Camp H."/>
            <person name="Overmann J."/>
            <person name="Amann R."/>
            <person name="Jetten M.S.M."/>
            <person name="Mascher T."/>
            <person name="Medema M.H."/>
            <person name="Devos D.P."/>
            <person name="Kaster A.-K."/>
            <person name="Ovreas L."/>
            <person name="Rohde M."/>
            <person name="Galperin M.Y."/>
            <person name="Jogler C."/>
        </authorList>
    </citation>
    <scope>NUCLEOTIDE SEQUENCE [LARGE SCALE GENOMIC DNA]</scope>
    <source>
        <strain evidence="2 3">Poly59</strain>
    </source>
</reference>
<dbReference type="RefSeq" id="WP_146536269.1">
    <property type="nucleotide sequence ID" value="NZ_SJPX01000005.1"/>
</dbReference>
<dbReference type="OrthoDB" id="215658at2"/>
<feature type="transmembrane region" description="Helical" evidence="1">
    <location>
        <begin position="59"/>
        <end position="79"/>
    </location>
</feature>
<evidence type="ECO:0000313" key="2">
    <source>
        <dbReference type="EMBL" id="TWU47808.1"/>
    </source>
</evidence>
<keyword evidence="3" id="KW-1185">Reference proteome</keyword>
<keyword evidence="1" id="KW-0472">Membrane</keyword>
<proteinExistence type="predicted"/>
<name>A0A5C6EG55_9BACT</name>
<gene>
    <name evidence="2" type="ORF">Poly59_46500</name>
</gene>
<evidence type="ECO:0000313" key="3">
    <source>
        <dbReference type="Proteomes" id="UP000317977"/>
    </source>
</evidence>
<evidence type="ECO:0000256" key="1">
    <source>
        <dbReference type="SAM" id="Phobius"/>
    </source>
</evidence>
<feature type="transmembrane region" description="Helical" evidence="1">
    <location>
        <begin position="27"/>
        <end position="47"/>
    </location>
</feature>
<dbReference type="EMBL" id="SJPX01000005">
    <property type="protein sequence ID" value="TWU47808.1"/>
    <property type="molecule type" value="Genomic_DNA"/>
</dbReference>
<keyword evidence="1" id="KW-0812">Transmembrane</keyword>
<protein>
    <submittedName>
        <fullName evidence="2">Uncharacterized protein</fullName>
    </submittedName>
</protein>